<dbReference type="PANTHER" id="PTHR30160:SF1">
    <property type="entry name" value="LIPOPOLYSACCHARIDE 1,2-N-ACETYLGLUCOSAMINETRANSFERASE-RELATED"/>
    <property type="match status" value="1"/>
</dbReference>
<proteinExistence type="predicted"/>
<accession>A0A1G7SYX8</accession>
<evidence type="ECO:0000313" key="4">
    <source>
        <dbReference type="Proteomes" id="UP000198863"/>
    </source>
</evidence>
<dbReference type="GO" id="GO:0009244">
    <property type="term" value="P:lipopolysaccharide core region biosynthetic process"/>
    <property type="evidence" value="ECO:0007669"/>
    <property type="project" value="TreeGrafter"/>
</dbReference>
<dbReference type="Gene3D" id="3.40.50.2000">
    <property type="entry name" value="Glycogen Phosphorylase B"/>
    <property type="match status" value="2"/>
</dbReference>
<protein>
    <submittedName>
        <fullName evidence="3">ADP-heptose:LPS heptosyltransferase</fullName>
    </submittedName>
</protein>
<dbReference type="Proteomes" id="UP000198863">
    <property type="component" value="Unassembled WGS sequence"/>
</dbReference>
<dbReference type="GO" id="GO:0008713">
    <property type="term" value="F:ADP-heptose-lipopolysaccharide heptosyltransferase activity"/>
    <property type="evidence" value="ECO:0007669"/>
    <property type="project" value="TreeGrafter"/>
</dbReference>
<name>A0A1G7SYX8_9ACTN</name>
<keyword evidence="4" id="KW-1185">Reference proteome</keyword>
<organism evidence="3 4">
    <name type="scientific">Klenkia brasiliensis</name>
    <dbReference type="NCBI Taxonomy" id="333142"/>
    <lineage>
        <taxon>Bacteria</taxon>
        <taxon>Bacillati</taxon>
        <taxon>Actinomycetota</taxon>
        <taxon>Actinomycetes</taxon>
        <taxon>Geodermatophilales</taxon>
        <taxon>Geodermatophilaceae</taxon>
        <taxon>Klenkia</taxon>
    </lineage>
</organism>
<keyword evidence="2 3" id="KW-0808">Transferase</keyword>
<dbReference type="InterPro" id="IPR002201">
    <property type="entry name" value="Glyco_trans_9"/>
</dbReference>
<dbReference type="GO" id="GO:0005829">
    <property type="term" value="C:cytosol"/>
    <property type="evidence" value="ECO:0007669"/>
    <property type="project" value="TreeGrafter"/>
</dbReference>
<dbReference type="RefSeq" id="WP_091062383.1">
    <property type="nucleotide sequence ID" value="NZ_FNCF01000003.1"/>
</dbReference>
<gene>
    <name evidence="3" type="ORF">SAMN05660324_2207</name>
</gene>
<evidence type="ECO:0000313" key="3">
    <source>
        <dbReference type="EMBL" id="SDG27629.1"/>
    </source>
</evidence>
<dbReference type="PANTHER" id="PTHR30160">
    <property type="entry name" value="TETRAACYLDISACCHARIDE 4'-KINASE-RELATED"/>
    <property type="match status" value="1"/>
</dbReference>
<keyword evidence="1" id="KW-0328">Glycosyltransferase</keyword>
<dbReference type="SUPFAM" id="SSF53756">
    <property type="entry name" value="UDP-Glycosyltransferase/glycogen phosphorylase"/>
    <property type="match status" value="1"/>
</dbReference>
<reference evidence="4" key="1">
    <citation type="submission" date="2016-10" db="EMBL/GenBank/DDBJ databases">
        <authorList>
            <person name="Varghese N."/>
            <person name="Submissions S."/>
        </authorList>
    </citation>
    <scope>NUCLEOTIDE SEQUENCE [LARGE SCALE GENOMIC DNA]</scope>
    <source>
        <strain evidence="4">DSM 44526</strain>
    </source>
</reference>
<dbReference type="InterPro" id="IPR051199">
    <property type="entry name" value="LPS_LOS_Heptosyltrfase"/>
</dbReference>
<dbReference type="OrthoDB" id="9807356at2"/>
<evidence type="ECO:0000256" key="1">
    <source>
        <dbReference type="ARBA" id="ARBA00022676"/>
    </source>
</evidence>
<sequence>MSTCVVLRAIGLGDMVTGLPALALLRRRLPGWRVVLGAPERFAEVLCGSGLVDDVVPVEHLDHVAGLPARPDLAVDLHGNGPASKHPLLALGPARTIGFARPGDGPAADRSVWDDDEHEVDRWCRLVAEQLGGPATPPPLEGLLPVPPPVRPGSTVVHPGAASRSRRWPAERWSAVADALRGAGHRVVVTGTAEERSLVDTVADGAPALVDLSVQELCGLVAAARLVLSGDTGTAHVAAVFGTPSVVLSGPVSPRRWGPPVHPRHRVLWPADDPGYRGDPHGTEVDPVLLRTTVRDVLAAAAEVAA</sequence>
<evidence type="ECO:0000256" key="2">
    <source>
        <dbReference type="ARBA" id="ARBA00022679"/>
    </source>
</evidence>
<dbReference type="Pfam" id="PF01075">
    <property type="entry name" value="Glyco_transf_9"/>
    <property type="match status" value="1"/>
</dbReference>
<dbReference type="AlphaFoldDB" id="A0A1G7SYX8"/>
<dbReference type="CDD" id="cd03789">
    <property type="entry name" value="GT9_LPS_heptosyltransferase"/>
    <property type="match status" value="1"/>
</dbReference>
<dbReference type="EMBL" id="FNCF01000003">
    <property type="protein sequence ID" value="SDG27629.1"/>
    <property type="molecule type" value="Genomic_DNA"/>
</dbReference>